<comment type="caution">
    <text evidence="2">The sequence shown here is derived from an EMBL/GenBank/DDBJ whole genome shotgun (WGS) entry which is preliminary data.</text>
</comment>
<dbReference type="EMBL" id="QJJQ01000020">
    <property type="protein sequence ID" value="PXW81657.1"/>
    <property type="molecule type" value="Genomic_DNA"/>
</dbReference>
<protein>
    <submittedName>
        <fullName evidence="2">SprT-like protein</fullName>
    </submittedName>
</protein>
<dbReference type="RefSeq" id="WP_158525736.1">
    <property type="nucleotide sequence ID" value="NZ_JADIJL010000006.1"/>
</dbReference>
<dbReference type="SMART" id="SM00731">
    <property type="entry name" value="SprT"/>
    <property type="match status" value="1"/>
</dbReference>
<dbReference type="GO" id="GO:0006950">
    <property type="term" value="P:response to stress"/>
    <property type="evidence" value="ECO:0007669"/>
    <property type="project" value="UniProtKB-ARBA"/>
</dbReference>
<evidence type="ECO:0000313" key="2">
    <source>
        <dbReference type="EMBL" id="PXW81657.1"/>
    </source>
</evidence>
<reference evidence="2 3" key="1">
    <citation type="submission" date="2018-05" db="EMBL/GenBank/DDBJ databases">
        <title>Genomic Encyclopedia of Type Strains, Phase IV (KMG-IV): sequencing the most valuable type-strain genomes for metagenomic binning, comparative biology and taxonomic classification.</title>
        <authorList>
            <person name="Goeker M."/>
        </authorList>
    </citation>
    <scope>NUCLEOTIDE SEQUENCE [LARGE SCALE GENOMIC DNA]</scope>
    <source>
        <strain evidence="2 3">DSM 28556</strain>
    </source>
</reference>
<dbReference type="OrthoDB" id="9799909at2"/>
<keyword evidence="3" id="KW-1185">Reference proteome</keyword>
<feature type="domain" description="SprT-like" evidence="1">
    <location>
        <begin position="4"/>
        <end position="150"/>
    </location>
</feature>
<gene>
    <name evidence="2" type="ORF">DFR56_12032</name>
</gene>
<name>A0A2V3VIW9_9BACI</name>
<dbReference type="Pfam" id="PF10263">
    <property type="entry name" value="SprT-like"/>
    <property type="match status" value="1"/>
</dbReference>
<organism evidence="2 3">
    <name type="scientific">Pseudogracilibacillus auburnensis</name>
    <dbReference type="NCBI Taxonomy" id="1494959"/>
    <lineage>
        <taxon>Bacteria</taxon>
        <taxon>Bacillati</taxon>
        <taxon>Bacillota</taxon>
        <taxon>Bacilli</taxon>
        <taxon>Bacillales</taxon>
        <taxon>Bacillaceae</taxon>
        <taxon>Pseudogracilibacillus</taxon>
    </lineage>
</organism>
<proteinExistence type="predicted"/>
<dbReference type="InterPro" id="IPR006640">
    <property type="entry name" value="SprT-like_domain"/>
</dbReference>
<dbReference type="AlphaFoldDB" id="A0A2V3VIW9"/>
<evidence type="ECO:0000313" key="3">
    <source>
        <dbReference type="Proteomes" id="UP000247978"/>
    </source>
</evidence>
<sequence length="158" mass="18201">MLEQELTQIAKEFLKENYGLQLTIPIKRNNRLRSTHGRFIIRHDQTPLQIEIAGKTIDYGTTDAIIGVLKHECIHFALHMQGKPSRDGHPYFEAELHKHGAPSTNTMKIGKHYIFTCNKCGMEYESRRKQLVNTPSKYRTKCCKAKLTVIGERIYDGT</sequence>
<dbReference type="Proteomes" id="UP000247978">
    <property type="component" value="Unassembled WGS sequence"/>
</dbReference>
<accession>A0A2V3VIW9</accession>
<evidence type="ECO:0000259" key="1">
    <source>
        <dbReference type="SMART" id="SM00731"/>
    </source>
</evidence>